<reference evidence="1 2" key="1">
    <citation type="submission" date="2019-05" db="EMBL/GenBank/DDBJ databases">
        <title>Another draft genome of Portunus trituberculatus and its Hox gene families provides insights of decapod evolution.</title>
        <authorList>
            <person name="Jeong J.-H."/>
            <person name="Song I."/>
            <person name="Kim S."/>
            <person name="Choi T."/>
            <person name="Kim D."/>
            <person name="Ryu S."/>
            <person name="Kim W."/>
        </authorList>
    </citation>
    <scope>NUCLEOTIDE SEQUENCE [LARGE SCALE GENOMIC DNA]</scope>
    <source>
        <tissue evidence="1">Muscle</tissue>
    </source>
</reference>
<sequence>MSDMDAVKKSEDPLSTYWWEWEEVTGMGKGGGAPPRGLPFRRQRQDPWWLPVVLSALLPRATTVSVCLC</sequence>
<dbReference type="Proteomes" id="UP000324222">
    <property type="component" value="Unassembled WGS sequence"/>
</dbReference>
<comment type="caution">
    <text evidence="1">The sequence shown here is derived from an EMBL/GenBank/DDBJ whole genome shotgun (WGS) entry which is preliminary data.</text>
</comment>
<protein>
    <submittedName>
        <fullName evidence="1">Uncharacterized protein</fullName>
    </submittedName>
</protein>
<organism evidence="1 2">
    <name type="scientific">Portunus trituberculatus</name>
    <name type="common">Swimming crab</name>
    <name type="synonym">Neptunus trituberculatus</name>
    <dbReference type="NCBI Taxonomy" id="210409"/>
    <lineage>
        <taxon>Eukaryota</taxon>
        <taxon>Metazoa</taxon>
        <taxon>Ecdysozoa</taxon>
        <taxon>Arthropoda</taxon>
        <taxon>Crustacea</taxon>
        <taxon>Multicrustacea</taxon>
        <taxon>Malacostraca</taxon>
        <taxon>Eumalacostraca</taxon>
        <taxon>Eucarida</taxon>
        <taxon>Decapoda</taxon>
        <taxon>Pleocyemata</taxon>
        <taxon>Brachyura</taxon>
        <taxon>Eubrachyura</taxon>
        <taxon>Portunoidea</taxon>
        <taxon>Portunidae</taxon>
        <taxon>Portuninae</taxon>
        <taxon>Portunus</taxon>
    </lineage>
</organism>
<name>A0A5B7CK76_PORTR</name>
<evidence type="ECO:0000313" key="1">
    <source>
        <dbReference type="EMBL" id="MPC09134.1"/>
    </source>
</evidence>
<dbReference type="EMBL" id="VSRR010000057">
    <property type="protein sequence ID" value="MPC09134.1"/>
    <property type="molecule type" value="Genomic_DNA"/>
</dbReference>
<keyword evidence="2" id="KW-1185">Reference proteome</keyword>
<gene>
    <name evidence="1" type="ORF">E2C01_001737</name>
</gene>
<proteinExistence type="predicted"/>
<evidence type="ECO:0000313" key="2">
    <source>
        <dbReference type="Proteomes" id="UP000324222"/>
    </source>
</evidence>
<dbReference type="AlphaFoldDB" id="A0A5B7CK76"/>
<accession>A0A5B7CK76</accession>